<keyword evidence="2" id="KW-1185">Reference proteome</keyword>
<evidence type="ECO:0000313" key="1">
    <source>
        <dbReference type="EMBL" id="CBK41085.1"/>
    </source>
</evidence>
<proteinExistence type="predicted"/>
<evidence type="ECO:0000313" key="2">
    <source>
        <dbReference type="Proteomes" id="UP000001660"/>
    </source>
</evidence>
<protein>
    <submittedName>
        <fullName evidence="1">Uncharacterized protein</fullName>
    </submittedName>
</protein>
<sequence length="55" mass="5695">MRQSASQAATGLTGMWVALAGGGWARKGLVEATSERCCEGPSSQLTVQSREGIRG</sequence>
<reference evidence="1 2" key="1">
    <citation type="journal article" date="2010" name="Proc. Natl. Acad. Sci. U.S.A.">
        <title>A Nitrospira metagenome illuminates the physiology and evolution of globally important nitrite-oxidizing bacteria.</title>
        <authorList>
            <person name="Lucker S."/>
            <person name="Wagner M."/>
            <person name="Maixner F."/>
            <person name="Pelletier E."/>
            <person name="Koch H."/>
            <person name="Vacherie B."/>
            <person name="Rattei T."/>
            <person name="Sinninghe Damste J."/>
            <person name="Spieck E."/>
            <person name="Le Paslier D."/>
            <person name="Daims H."/>
        </authorList>
    </citation>
    <scope>NUCLEOTIDE SEQUENCE [LARGE SCALE GENOMIC DNA]</scope>
</reference>
<gene>
    <name evidence="1" type="ORF">NIDE1335</name>
</gene>
<dbReference type="STRING" id="330214.NIDE1335"/>
<dbReference type="HOGENOM" id="CLU_3023505_0_0_0"/>
<dbReference type="AlphaFoldDB" id="D8PCX6"/>
<dbReference type="EMBL" id="FP929003">
    <property type="protein sequence ID" value="CBK41085.1"/>
    <property type="molecule type" value="Genomic_DNA"/>
</dbReference>
<dbReference type="KEGG" id="nde:NIDE1335"/>
<organism evidence="1 2">
    <name type="scientific">Nitrospira defluvii</name>
    <dbReference type="NCBI Taxonomy" id="330214"/>
    <lineage>
        <taxon>Bacteria</taxon>
        <taxon>Pseudomonadati</taxon>
        <taxon>Nitrospirota</taxon>
        <taxon>Nitrospiria</taxon>
        <taxon>Nitrospirales</taxon>
        <taxon>Nitrospiraceae</taxon>
        <taxon>Nitrospira</taxon>
    </lineage>
</organism>
<name>D8PCX6_9BACT</name>
<accession>D8PCX6</accession>
<dbReference type="Proteomes" id="UP000001660">
    <property type="component" value="Chromosome"/>
</dbReference>